<sequence>MRQRWGKIMDKLLVGSKVDEGQIQNKLNDLETRHPFFPPDANTAGSEEIVPVHDHMDKEVKCDWDPRDRGQADQLCVAQKCRSTVVSVFVNHWNQLLGHQSHERQGQNSEKQIMELKQSVENQRSEVVGFQNMLTTKDDNVIENDGTKDRHRRREKSLSCDKIKFARNKTAASEL</sequence>
<evidence type="ECO:0000313" key="2">
    <source>
        <dbReference type="EMBL" id="KAH3669663.1"/>
    </source>
</evidence>
<keyword evidence="1" id="KW-0175">Coiled coil</keyword>
<accession>A0A9P8T7X4</accession>
<protein>
    <submittedName>
        <fullName evidence="2">Uncharacterized protein</fullName>
    </submittedName>
</protein>
<dbReference type="EMBL" id="JAEUBD010000983">
    <property type="protein sequence ID" value="KAH3669663.1"/>
    <property type="molecule type" value="Genomic_DNA"/>
</dbReference>
<dbReference type="AlphaFoldDB" id="A0A9P8T7X4"/>
<keyword evidence="3" id="KW-1185">Reference proteome</keyword>
<name>A0A9P8T7X4_9ASCO</name>
<dbReference type="Proteomes" id="UP000788993">
    <property type="component" value="Unassembled WGS sequence"/>
</dbReference>
<proteinExistence type="predicted"/>
<organism evidence="2 3">
    <name type="scientific">Ogataea polymorpha</name>
    <dbReference type="NCBI Taxonomy" id="460523"/>
    <lineage>
        <taxon>Eukaryota</taxon>
        <taxon>Fungi</taxon>
        <taxon>Dikarya</taxon>
        <taxon>Ascomycota</taxon>
        <taxon>Saccharomycotina</taxon>
        <taxon>Pichiomycetes</taxon>
        <taxon>Pichiales</taxon>
        <taxon>Pichiaceae</taxon>
        <taxon>Ogataea</taxon>
    </lineage>
</organism>
<reference evidence="2" key="2">
    <citation type="submission" date="2021-01" db="EMBL/GenBank/DDBJ databases">
        <authorList>
            <person name="Schikora-Tamarit M.A."/>
        </authorList>
    </citation>
    <scope>NUCLEOTIDE SEQUENCE</scope>
    <source>
        <strain evidence="2">NCAIM Y.01608</strain>
    </source>
</reference>
<feature type="coiled-coil region" evidence="1">
    <location>
        <begin position="99"/>
        <end position="126"/>
    </location>
</feature>
<evidence type="ECO:0000256" key="1">
    <source>
        <dbReference type="SAM" id="Coils"/>
    </source>
</evidence>
<reference evidence="2" key="1">
    <citation type="journal article" date="2021" name="Open Biol.">
        <title>Shared evolutionary footprints suggest mitochondrial oxidative damage underlies multiple complex I losses in fungi.</title>
        <authorList>
            <person name="Schikora-Tamarit M.A."/>
            <person name="Marcet-Houben M."/>
            <person name="Nosek J."/>
            <person name="Gabaldon T."/>
        </authorList>
    </citation>
    <scope>NUCLEOTIDE SEQUENCE</scope>
    <source>
        <strain evidence="2">NCAIM Y.01608</strain>
    </source>
</reference>
<comment type="caution">
    <text evidence="2">The sequence shown here is derived from an EMBL/GenBank/DDBJ whole genome shotgun (WGS) entry which is preliminary data.</text>
</comment>
<gene>
    <name evidence="2" type="ORF">OGATHE_002475</name>
</gene>
<evidence type="ECO:0000313" key="3">
    <source>
        <dbReference type="Proteomes" id="UP000788993"/>
    </source>
</evidence>